<comment type="catalytic activity">
    <reaction evidence="10 11">
        <text>L-threonyl-[protein] + FAD = FMN-L-threonyl-[protein] + AMP + H(+)</text>
        <dbReference type="Rhea" id="RHEA:36847"/>
        <dbReference type="Rhea" id="RHEA-COMP:11060"/>
        <dbReference type="Rhea" id="RHEA-COMP:11061"/>
        <dbReference type="ChEBI" id="CHEBI:15378"/>
        <dbReference type="ChEBI" id="CHEBI:30013"/>
        <dbReference type="ChEBI" id="CHEBI:57692"/>
        <dbReference type="ChEBI" id="CHEBI:74257"/>
        <dbReference type="ChEBI" id="CHEBI:456215"/>
        <dbReference type="EC" id="2.7.1.180"/>
    </reaction>
</comment>
<reference evidence="12 13" key="1">
    <citation type="submission" date="2024-05" db="EMBL/GenBank/DDBJ databases">
        <authorList>
            <person name="Duchaud E."/>
        </authorList>
    </citation>
    <scope>NUCLEOTIDE SEQUENCE [LARGE SCALE GENOMIC DNA]</scope>
    <source>
        <strain evidence="12">Ena-SAMPLE-TAB-13-05-2024-13:56:06:370-140305</strain>
    </source>
</reference>
<protein>
    <recommendedName>
        <fullName evidence="3 11">FAD:protein FMN transferase</fullName>
        <ecNumber evidence="2 11">2.7.1.180</ecNumber>
    </recommendedName>
    <alternativeName>
        <fullName evidence="9 11">Flavin transferase</fullName>
    </alternativeName>
</protein>
<evidence type="ECO:0000256" key="3">
    <source>
        <dbReference type="ARBA" id="ARBA00016337"/>
    </source>
</evidence>
<evidence type="ECO:0000256" key="6">
    <source>
        <dbReference type="ARBA" id="ARBA00022723"/>
    </source>
</evidence>
<dbReference type="Gene3D" id="3.10.520.10">
    <property type="entry name" value="ApbE-like domains"/>
    <property type="match status" value="1"/>
</dbReference>
<keyword evidence="13" id="KW-1185">Reference proteome</keyword>
<evidence type="ECO:0000256" key="11">
    <source>
        <dbReference type="PIRNR" id="PIRNR006268"/>
    </source>
</evidence>
<dbReference type="PIRSF" id="PIRSF006268">
    <property type="entry name" value="ApbE"/>
    <property type="match status" value="1"/>
</dbReference>
<comment type="cofactor">
    <cofactor evidence="1">
        <name>Mg(2+)</name>
        <dbReference type="ChEBI" id="CHEBI:18420"/>
    </cofactor>
</comment>
<dbReference type="Proteomes" id="UP001497602">
    <property type="component" value="Unassembled WGS sequence"/>
</dbReference>
<keyword evidence="5 11" id="KW-0808">Transferase</keyword>
<dbReference type="EMBL" id="CAXJRC010000002">
    <property type="protein sequence ID" value="CAL2104907.1"/>
    <property type="molecule type" value="Genomic_DNA"/>
</dbReference>
<dbReference type="SUPFAM" id="SSF143631">
    <property type="entry name" value="ApbE-like"/>
    <property type="match status" value="1"/>
</dbReference>
<comment type="similarity">
    <text evidence="11">Belongs to the ApbE family.</text>
</comment>
<keyword evidence="8 11" id="KW-0460">Magnesium</keyword>
<dbReference type="EC" id="2.7.1.180" evidence="2 11"/>
<comment type="caution">
    <text evidence="12">The sequence shown here is derived from an EMBL/GenBank/DDBJ whole genome shotgun (WGS) entry which is preliminary data.</text>
</comment>
<keyword evidence="6 11" id="KW-0479">Metal-binding</keyword>
<dbReference type="Pfam" id="PF02424">
    <property type="entry name" value="ApbE"/>
    <property type="match status" value="1"/>
</dbReference>
<keyword evidence="7 11" id="KW-0274">FAD</keyword>
<evidence type="ECO:0000256" key="7">
    <source>
        <dbReference type="ARBA" id="ARBA00022827"/>
    </source>
</evidence>
<evidence type="ECO:0000313" key="13">
    <source>
        <dbReference type="Proteomes" id="UP001497602"/>
    </source>
</evidence>
<sequence length="339" mass="38267">MPKNIEILNMKKLIFVSLIGILLFVNCKLDKENESEKKRDEITKLQGGVFGTTYHIKYLDSINYQSSIDSLFALINHSLSTYIPTSDISRINKGDSTVVVDDFFVEVFKKAKRIYNETDGYFDPTIGKLIDAYGFGSGKEQKSLTEEQIKSLMTGIGFEKVRLEERKVYRAHPNIEFNVNAFAKGYGLDIIGRFLEKKGISNYLIEIGGEIRARGKKKGKLWKVAIEKPNTDGTRSIQKIIELDNESMATSGNYRKYKINANGEKVVHTINPKTGLAQESNLLSVSVRLKGDCADVDAYATAFLAMGLDRTKAFLKNHPELKVVLLYVDKDRELKELII</sequence>
<evidence type="ECO:0000256" key="2">
    <source>
        <dbReference type="ARBA" id="ARBA00011955"/>
    </source>
</evidence>
<evidence type="ECO:0000256" key="5">
    <source>
        <dbReference type="ARBA" id="ARBA00022679"/>
    </source>
</evidence>
<evidence type="ECO:0000256" key="9">
    <source>
        <dbReference type="ARBA" id="ARBA00031306"/>
    </source>
</evidence>
<gene>
    <name evidence="12" type="ORF">T190115A13A_110043</name>
</gene>
<dbReference type="InterPro" id="IPR003374">
    <property type="entry name" value="ApbE-like_sf"/>
</dbReference>
<evidence type="ECO:0000256" key="10">
    <source>
        <dbReference type="ARBA" id="ARBA00048540"/>
    </source>
</evidence>
<evidence type="ECO:0000256" key="4">
    <source>
        <dbReference type="ARBA" id="ARBA00022630"/>
    </source>
</evidence>
<name>A0ABP1F964_9FLAO</name>
<accession>A0ABP1F964</accession>
<organism evidence="12 13">
    <name type="scientific">Tenacibaculum vairaonense</name>
    <dbReference type="NCBI Taxonomy" id="3137860"/>
    <lineage>
        <taxon>Bacteria</taxon>
        <taxon>Pseudomonadati</taxon>
        <taxon>Bacteroidota</taxon>
        <taxon>Flavobacteriia</taxon>
        <taxon>Flavobacteriales</taxon>
        <taxon>Flavobacteriaceae</taxon>
        <taxon>Tenacibaculum</taxon>
    </lineage>
</organism>
<evidence type="ECO:0000313" key="12">
    <source>
        <dbReference type="EMBL" id="CAL2104907.1"/>
    </source>
</evidence>
<dbReference type="GO" id="GO:0016740">
    <property type="term" value="F:transferase activity"/>
    <property type="evidence" value="ECO:0007669"/>
    <property type="project" value="UniProtKB-KW"/>
</dbReference>
<evidence type="ECO:0000256" key="8">
    <source>
        <dbReference type="ARBA" id="ARBA00022842"/>
    </source>
</evidence>
<keyword evidence="4 11" id="KW-0285">Flavoprotein</keyword>
<dbReference type="InterPro" id="IPR024932">
    <property type="entry name" value="ApbE"/>
</dbReference>
<dbReference type="PANTHER" id="PTHR30040">
    <property type="entry name" value="THIAMINE BIOSYNTHESIS LIPOPROTEIN APBE"/>
    <property type="match status" value="1"/>
</dbReference>
<evidence type="ECO:0000256" key="1">
    <source>
        <dbReference type="ARBA" id="ARBA00001946"/>
    </source>
</evidence>
<dbReference type="PANTHER" id="PTHR30040:SF2">
    <property type="entry name" value="FAD:PROTEIN FMN TRANSFERASE"/>
    <property type="match status" value="1"/>
</dbReference>
<proteinExistence type="inferred from homology"/>